<dbReference type="Proteomes" id="UP000822688">
    <property type="component" value="Chromosome 1"/>
</dbReference>
<dbReference type="SMART" id="SM00717">
    <property type="entry name" value="SANT"/>
    <property type="match status" value="3"/>
</dbReference>
<dbReference type="SUPFAM" id="SSF46689">
    <property type="entry name" value="Homeodomain-like"/>
    <property type="match status" value="2"/>
</dbReference>
<dbReference type="PANTHER" id="PTHR47430">
    <property type="entry name" value="GB|AAC33480.1"/>
    <property type="match status" value="1"/>
</dbReference>
<sequence>MILFWSLQSGVGRSTRGGIKGEEVGPMLEPVQRVERHEAEEKERRRKKKVKVEMEVEGIDTAPTALEDLQGAQIIERQRRKERKKGAAMSSALDPILELAVRCGSRRKEHKRREIKAEEVAVMDHTLEPVETVESHEATSCREPLEKEERKRKKKMKMEEVPHAPPAMDHVEIADPHKKKKKKKKQVTFIDAPPTLDSSCDVEDGVPGIGAKVTCKVSDPTEKPVAGEETENVMEPHNWKANKLRPSLVYGEFTAQDDAVLKQAIFDYIREKGWEREDGIQKVLHSRSTEARGCWPTIGKCLPQRELRSLYDRAHRLLGTDTRLGRWTSAEIDALKELHQVHGNQWAKISKVIGRDPTSCCIKWNRLKWCNSLDQKTGRWSQEERQKLCTLVLECLREKRHMAKKGKLTKDHRGVRDNINWVYIAEQMEGRNRYQCSHQWYRHDRLAQSMETSVELSNADD</sequence>
<dbReference type="EMBL" id="CM026421">
    <property type="protein sequence ID" value="KAG0592749.1"/>
    <property type="molecule type" value="Genomic_DNA"/>
</dbReference>
<feature type="domain" description="Myb-like" evidence="2">
    <location>
        <begin position="319"/>
        <end position="368"/>
    </location>
</feature>
<proteinExistence type="predicted"/>
<organism evidence="4 5">
    <name type="scientific">Ceratodon purpureus</name>
    <name type="common">Fire moss</name>
    <name type="synonym">Dicranum purpureum</name>
    <dbReference type="NCBI Taxonomy" id="3225"/>
    <lineage>
        <taxon>Eukaryota</taxon>
        <taxon>Viridiplantae</taxon>
        <taxon>Streptophyta</taxon>
        <taxon>Embryophyta</taxon>
        <taxon>Bryophyta</taxon>
        <taxon>Bryophytina</taxon>
        <taxon>Bryopsida</taxon>
        <taxon>Dicranidae</taxon>
        <taxon>Pseudoditrichales</taxon>
        <taxon>Ditrichaceae</taxon>
        <taxon>Ceratodon</taxon>
    </lineage>
</organism>
<dbReference type="InterPro" id="IPR017930">
    <property type="entry name" value="Myb_dom"/>
</dbReference>
<dbReference type="CDD" id="cd00167">
    <property type="entry name" value="SANT"/>
    <property type="match status" value="2"/>
</dbReference>
<feature type="region of interest" description="Disordered" evidence="1">
    <location>
        <begin position="131"/>
        <end position="161"/>
    </location>
</feature>
<dbReference type="InterPro" id="IPR001005">
    <property type="entry name" value="SANT/Myb"/>
</dbReference>
<accession>A0A8T0JCY5</accession>
<dbReference type="PANTHER" id="PTHR47430:SF4">
    <property type="entry name" value="GB|AAC33480.1"/>
    <property type="match status" value="1"/>
</dbReference>
<evidence type="ECO:0000313" key="4">
    <source>
        <dbReference type="EMBL" id="KAG0592749.1"/>
    </source>
</evidence>
<evidence type="ECO:0000256" key="1">
    <source>
        <dbReference type="SAM" id="MobiDB-lite"/>
    </source>
</evidence>
<evidence type="ECO:0000259" key="2">
    <source>
        <dbReference type="PROSITE" id="PS50090"/>
    </source>
</evidence>
<evidence type="ECO:0000313" key="5">
    <source>
        <dbReference type="Proteomes" id="UP000822688"/>
    </source>
</evidence>
<name>A0A8T0JCY5_CERPU</name>
<feature type="domain" description="Myb-like" evidence="2">
    <location>
        <begin position="372"/>
        <end position="444"/>
    </location>
</feature>
<gene>
    <name evidence="4" type="ORF">KC19_1G278100</name>
</gene>
<dbReference type="InterPro" id="IPR009057">
    <property type="entry name" value="Homeodomain-like_sf"/>
</dbReference>
<dbReference type="Gene3D" id="1.10.10.60">
    <property type="entry name" value="Homeodomain-like"/>
    <property type="match status" value="2"/>
</dbReference>
<dbReference type="AlphaFoldDB" id="A0A8T0JCY5"/>
<comment type="caution">
    <text evidence="4">The sequence shown here is derived from an EMBL/GenBank/DDBJ whole genome shotgun (WGS) entry which is preliminary data.</text>
</comment>
<feature type="compositionally biased region" description="Basic and acidic residues" evidence="1">
    <location>
        <begin position="131"/>
        <end position="149"/>
    </location>
</feature>
<reference evidence="4" key="1">
    <citation type="submission" date="2020-06" db="EMBL/GenBank/DDBJ databases">
        <title>WGS assembly of Ceratodon purpureus strain R40.</title>
        <authorList>
            <person name="Carey S.B."/>
            <person name="Jenkins J."/>
            <person name="Shu S."/>
            <person name="Lovell J.T."/>
            <person name="Sreedasyam A."/>
            <person name="Maumus F."/>
            <person name="Tiley G.P."/>
            <person name="Fernandez-Pozo N."/>
            <person name="Barry K."/>
            <person name="Chen C."/>
            <person name="Wang M."/>
            <person name="Lipzen A."/>
            <person name="Daum C."/>
            <person name="Saski C.A."/>
            <person name="Payton A.C."/>
            <person name="Mcbreen J.C."/>
            <person name="Conrad R.E."/>
            <person name="Kollar L.M."/>
            <person name="Olsson S."/>
            <person name="Huttunen S."/>
            <person name="Landis J.B."/>
            <person name="Wickett N.J."/>
            <person name="Johnson M.G."/>
            <person name="Rensing S.A."/>
            <person name="Grimwood J."/>
            <person name="Schmutz J."/>
            <person name="Mcdaniel S.F."/>
        </authorList>
    </citation>
    <scope>NUCLEOTIDE SEQUENCE</scope>
    <source>
        <strain evidence="4">R40</strain>
    </source>
</reference>
<dbReference type="PROSITE" id="PS50090">
    <property type="entry name" value="MYB_LIKE"/>
    <property type="match status" value="2"/>
</dbReference>
<keyword evidence="5" id="KW-1185">Reference proteome</keyword>
<evidence type="ECO:0000259" key="3">
    <source>
        <dbReference type="PROSITE" id="PS51294"/>
    </source>
</evidence>
<dbReference type="PROSITE" id="PS51294">
    <property type="entry name" value="HTH_MYB"/>
    <property type="match status" value="1"/>
</dbReference>
<feature type="domain" description="HTH myb-type" evidence="3">
    <location>
        <begin position="325"/>
        <end position="377"/>
    </location>
</feature>
<dbReference type="Pfam" id="PF13921">
    <property type="entry name" value="Myb_DNA-bind_6"/>
    <property type="match status" value="1"/>
</dbReference>
<protein>
    <submittedName>
        <fullName evidence="4">Uncharacterized protein</fullName>
    </submittedName>
</protein>